<gene>
    <name evidence="6" type="ORF">LTR77_000878</name>
</gene>
<sequence>MAKGSCMCGAVGYEYSTSIWLTTLPLRSGAAYTSNVVVPRTNFKVTKGSPKDYDVKGDSGKINKHWFCGTCGSSLYTELEIMPDVTCVKSGSLDGGAANHPVAVEFYTKDRLGYAKAVEGADQKPEFG</sequence>
<accession>A0AAV9PP99</accession>
<evidence type="ECO:0000313" key="7">
    <source>
        <dbReference type="Proteomes" id="UP001337655"/>
    </source>
</evidence>
<organism evidence="6 7">
    <name type="scientific">Saxophila tyrrhenica</name>
    <dbReference type="NCBI Taxonomy" id="1690608"/>
    <lineage>
        <taxon>Eukaryota</taxon>
        <taxon>Fungi</taxon>
        <taxon>Dikarya</taxon>
        <taxon>Ascomycota</taxon>
        <taxon>Pezizomycotina</taxon>
        <taxon>Dothideomycetes</taxon>
        <taxon>Dothideomycetidae</taxon>
        <taxon>Mycosphaerellales</taxon>
        <taxon>Extremaceae</taxon>
        <taxon>Saxophila</taxon>
    </lineage>
</organism>
<dbReference type="PROSITE" id="PS51891">
    <property type="entry name" value="CENP_V_GFA"/>
    <property type="match status" value="1"/>
</dbReference>
<name>A0AAV9PP99_9PEZI</name>
<dbReference type="Gene3D" id="3.90.1590.10">
    <property type="entry name" value="glutathione-dependent formaldehyde- activating enzyme (gfa)"/>
    <property type="match status" value="1"/>
</dbReference>
<keyword evidence="3" id="KW-0862">Zinc</keyword>
<keyword evidence="2" id="KW-0479">Metal-binding</keyword>
<reference evidence="6 7" key="1">
    <citation type="submission" date="2023-08" db="EMBL/GenBank/DDBJ databases">
        <title>Black Yeasts Isolated from many extreme environments.</title>
        <authorList>
            <person name="Coleine C."/>
            <person name="Stajich J.E."/>
            <person name="Selbmann L."/>
        </authorList>
    </citation>
    <scope>NUCLEOTIDE SEQUENCE [LARGE SCALE GENOMIC DNA]</scope>
    <source>
        <strain evidence="6 7">CCFEE 5935</strain>
    </source>
</reference>
<comment type="similarity">
    <text evidence="1">Belongs to the Gfa family.</text>
</comment>
<proteinExistence type="inferred from homology"/>
<evidence type="ECO:0000256" key="4">
    <source>
        <dbReference type="ARBA" id="ARBA00023239"/>
    </source>
</evidence>
<keyword evidence="7" id="KW-1185">Reference proteome</keyword>
<evidence type="ECO:0000256" key="2">
    <source>
        <dbReference type="ARBA" id="ARBA00022723"/>
    </source>
</evidence>
<dbReference type="SUPFAM" id="SSF51316">
    <property type="entry name" value="Mss4-like"/>
    <property type="match status" value="1"/>
</dbReference>
<dbReference type="InterPro" id="IPR011057">
    <property type="entry name" value="Mss4-like_sf"/>
</dbReference>
<evidence type="ECO:0000313" key="6">
    <source>
        <dbReference type="EMBL" id="KAK5175739.1"/>
    </source>
</evidence>
<dbReference type="PANTHER" id="PTHR33337">
    <property type="entry name" value="GFA DOMAIN-CONTAINING PROTEIN"/>
    <property type="match status" value="1"/>
</dbReference>
<evidence type="ECO:0000256" key="1">
    <source>
        <dbReference type="ARBA" id="ARBA00005495"/>
    </source>
</evidence>
<comment type="caution">
    <text evidence="6">The sequence shown here is derived from an EMBL/GenBank/DDBJ whole genome shotgun (WGS) entry which is preliminary data.</text>
</comment>
<keyword evidence="4" id="KW-0456">Lyase</keyword>
<dbReference type="EMBL" id="JAVRRT010000001">
    <property type="protein sequence ID" value="KAK5175739.1"/>
    <property type="molecule type" value="Genomic_DNA"/>
</dbReference>
<dbReference type="RefSeq" id="XP_064664377.1">
    <property type="nucleotide sequence ID" value="XM_064798143.1"/>
</dbReference>
<dbReference type="GO" id="GO:0016846">
    <property type="term" value="F:carbon-sulfur lyase activity"/>
    <property type="evidence" value="ECO:0007669"/>
    <property type="project" value="InterPro"/>
</dbReference>
<dbReference type="PANTHER" id="PTHR33337:SF30">
    <property type="entry name" value="DUF636 DOMAIN PROTEIN (AFU_ORTHOLOGUE AFUA_1G03180)"/>
    <property type="match status" value="1"/>
</dbReference>
<feature type="domain" description="CENP-V/GFA" evidence="5">
    <location>
        <begin position="2"/>
        <end position="108"/>
    </location>
</feature>
<dbReference type="AlphaFoldDB" id="A0AAV9PP99"/>
<protein>
    <recommendedName>
        <fullName evidence="5">CENP-V/GFA domain-containing protein</fullName>
    </recommendedName>
</protein>
<dbReference type="Pfam" id="PF04828">
    <property type="entry name" value="GFA"/>
    <property type="match status" value="1"/>
</dbReference>
<dbReference type="Proteomes" id="UP001337655">
    <property type="component" value="Unassembled WGS sequence"/>
</dbReference>
<evidence type="ECO:0000259" key="5">
    <source>
        <dbReference type="PROSITE" id="PS51891"/>
    </source>
</evidence>
<dbReference type="GeneID" id="89922228"/>
<evidence type="ECO:0000256" key="3">
    <source>
        <dbReference type="ARBA" id="ARBA00022833"/>
    </source>
</evidence>
<dbReference type="GO" id="GO:0046872">
    <property type="term" value="F:metal ion binding"/>
    <property type="evidence" value="ECO:0007669"/>
    <property type="project" value="UniProtKB-KW"/>
</dbReference>
<dbReference type="InterPro" id="IPR006913">
    <property type="entry name" value="CENP-V/GFA"/>
</dbReference>